<evidence type="ECO:0000256" key="1">
    <source>
        <dbReference type="SAM" id="Phobius"/>
    </source>
</evidence>
<dbReference type="EMBL" id="DSVQ01000012">
    <property type="protein sequence ID" value="HGT38713.1"/>
    <property type="molecule type" value="Genomic_DNA"/>
</dbReference>
<proteinExistence type="predicted"/>
<dbReference type="AlphaFoldDB" id="A0A7C4LK08"/>
<keyword evidence="2" id="KW-0732">Signal</keyword>
<gene>
    <name evidence="3" type="ORF">ENS64_05550</name>
</gene>
<feature type="signal peptide" evidence="2">
    <location>
        <begin position="1"/>
        <end position="27"/>
    </location>
</feature>
<organism evidence="3">
    <name type="scientific">Schlesneria paludicola</name>
    <dbReference type="NCBI Taxonomy" id="360056"/>
    <lineage>
        <taxon>Bacteria</taxon>
        <taxon>Pseudomonadati</taxon>
        <taxon>Planctomycetota</taxon>
        <taxon>Planctomycetia</taxon>
        <taxon>Planctomycetales</taxon>
        <taxon>Planctomycetaceae</taxon>
        <taxon>Schlesneria</taxon>
    </lineage>
</organism>
<keyword evidence="1" id="KW-1133">Transmembrane helix</keyword>
<reference evidence="3" key="1">
    <citation type="journal article" date="2020" name="mSystems">
        <title>Genome- and Community-Level Interaction Insights into Carbon Utilization and Element Cycling Functions of Hydrothermarchaeota in Hydrothermal Sediment.</title>
        <authorList>
            <person name="Zhou Z."/>
            <person name="Liu Y."/>
            <person name="Xu W."/>
            <person name="Pan J."/>
            <person name="Luo Z.H."/>
            <person name="Li M."/>
        </authorList>
    </citation>
    <scope>NUCLEOTIDE SEQUENCE [LARGE SCALE GENOMIC DNA]</scope>
    <source>
        <strain evidence="3">SpSt-508</strain>
    </source>
</reference>
<protein>
    <recommendedName>
        <fullName evidence="4">Zinc ribbon domain-containing protein</fullName>
    </recommendedName>
</protein>
<evidence type="ECO:0000313" key="3">
    <source>
        <dbReference type="EMBL" id="HGT38713.1"/>
    </source>
</evidence>
<accession>A0A7C4LK08</accession>
<comment type="caution">
    <text evidence="3">The sequence shown here is derived from an EMBL/GenBank/DDBJ whole genome shotgun (WGS) entry which is preliminary data.</text>
</comment>
<keyword evidence="1" id="KW-0472">Membrane</keyword>
<sequence>MRRKLLSAMTCALWLSTVLLPAADAWACPMCKMALESDDPQPRAYMYSILFLLAVIGTVFGAMTGLLCWVSRWERRALQSAGYEHLLRNAVTCPAAVPANAAPHP</sequence>
<name>A0A7C4LK08_9PLAN</name>
<evidence type="ECO:0000256" key="2">
    <source>
        <dbReference type="SAM" id="SignalP"/>
    </source>
</evidence>
<feature type="chain" id="PRO_5028035287" description="Zinc ribbon domain-containing protein" evidence="2">
    <location>
        <begin position="28"/>
        <end position="105"/>
    </location>
</feature>
<keyword evidence="1" id="KW-0812">Transmembrane</keyword>
<evidence type="ECO:0008006" key="4">
    <source>
        <dbReference type="Google" id="ProtNLM"/>
    </source>
</evidence>
<feature type="transmembrane region" description="Helical" evidence="1">
    <location>
        <begin position="49"/>
        <end position="70"/>
    </location>
</feature>